<evidence type="ECO:0000256" key="2">
    <source>
        <dbReference type="ARBA" id="ARBA00004987"/>
    </source>
</evidence>
<dbReference type="PROSITE" id="PS00775">
    <property type="entry name" value="GLYCOSYL_HYDROL_F3"/>
    <property type="match status" value="1"/>
</dbReference>
<organism evidence="13 14">
    <name type="scientific">Fusarium equiseti</name>
    <name type="common">Fusarium scirpi</name>
    <dbReference type="NCBI Taxonomy" id="61235"/>
    <lineage>
        <taxon>Eukaryota</taxon>
        <taxon>Fungi</taxon>
        <taxon>Dikarya</taxon>
        <taxon>Ascomycota</taxon>
        <taxon>Pezizomycotina</taxon>
        <taxon>Sordariomycetes</taxon>
        <taxon>Hypocreomycetidae</taxon>
        <taxon>Hypocreales</taxon>
        <taxon>Nectriaceae</taxon>
        <taxon>Fusarium</taxon>
        <taxon>Fusarium incarnatum-equiseti species complex</taxon>
    </lineage>
</organism>
<accession>A0ABQ8QX63</accession>
<name>A0ABQ8QX63_FUSEQ</name>
<dbReference type="Pfam" id="PF01915">
    <property type="entry name" value="Glyco_hydro_3_C"/>
    <property type="match status" value="1"/>
</dbReference>
<dbReference type="Gene3D" id="2.60.40.10">
    <property type="entry name" value="Immunoglobulins"/>
    <property type="match status" value="1"/>
</dbReference>
<feature type="domain" description="PA14" evidence="12">
    <location>
        <begin position="409"/>
        <end position="558"/>
    </location>
</feature>
<dbReference type="InterPro" id="IPR026891">
    <property type="entry name" value="Fn3-like"/>
</dbReference>
<evidence type="ECO:0000256" key="10">
    <source>
        <dbReference type="RuleBase" id="RU361161"/>
    </source>
</evidence>
<evidence type="ECO:0000313" key="14">
    <source>
        <dbReference type="Proteomes" id="UP001152024"/>
    </source>
</evidence>
<dbReference type="Proteomes" id="UP001152024">
    <property type="component" value="Unassembled WGS sequence"/>
</dbReference>
<comment type="caution">
    <text evidence="13">The sequence shown here is derived from an EMBL/GenBank/DDBJ whole genome shotgun (WGS) entry which is preliminary data.</text>
</comment>
<evidence type="ECO:0000256" key="9">
    <source>
        <dbReference type="ARBA" id="ARBA00023326"/>
    </source>
</evidence>
<keyword evidence="5 10" id="KW-0378">Hydrolase</keyword>
<reference evidence="13" key="1">
    <citation type="submission" date="2022-09" db="EMBL/GenBank/DDBJ databases">
        <title>Fusarium specimens isolated from Avocado Roots.</title>
        <authorList>
            <person name="Stajich J."/>
            <person name="Roper C."/>
            <person name="Heimlech-Rivalta G."/>
        </authorList>
    </citation>
    <scope>NUCLEOTIDE SEQUENCE</scope>
    <source>
        <strain evidence="13">CF00095</strain>
    </source>
</reference>
<feature type="region of interest" description="Disordered" evidence="11">
    <location>
        <begin position="421"/>
        <end position="440"/>
    </location>
</feature>
<evidence type="ECO:0000256" key="7">
    <source>
        <dbReference type="ARBA" id="ARBA00023277"/>
    </source>
</evidence>
<dbReference type="Gene3D" id="2.60.120.260">
    <property type="entry name" value="Galactose-binding domain-like"/>
    <property type="match status" value="1"/>
</dbReference>
<dbReference type="InterPro" id="IPR019800">
    <property type="entry name" value="Glyco_hydro_3_AS"/>
</dbReference>
<sequence>MTRNMDIDSIIESLTLEEKISLLAGKNFSESVGIPNKGVPSIKTADGPNGIRSAATDLDIKSACFPAACNLAATFDVDLAEQFGRALGAEARGKRVNCMLGPTVCMHRHPLGGRNFESYSEDPFLTGKMSSKVIQGLQSLGVSATIKHFVANEQETARTTVDETIDERALREIYLRPFEIAVKEANPWAVMTAYNHVNGVHCDEHNWLLKDVLRGEWGWKGLVMSDWGGTNSVAAALNAGLDLEMPGPPRIRKEDAVKESLKNGELTEKTIDERVKTILEWASKLKALEAKPHDVALGQDTNTDEMRRMIREAGARGIVLLKNEGSILPLTKEKVQKKKIAMIGFAKDAMAHGGGSAAVNAYRKVTPWQGLREALGDDVEFVFAKGAHKERLLPAIRPDTSVGAVVGLDGKPGFSRQLFKEGEETPVSTTGQPTSAYSPLGSQESLWRRLEIVGDFTPSETGSHYIACSGLGPTRVYVDGEIIYEQTANCTDPMGSLFLAAPEPEFRHKFEAGKTYRLRICSDPPTKIGLTILEGRSGVRVGFSLESDHDADLVGEAAQVAKGADYAIVFTGHDPQWETEGRDQDSFNLPRKGTQDALVSTVASVNPNTIVVNSTGVPIAMPWLEHVPAVVQAWFPGQECGYSIADVLTGAVNPEGRLPVSFPKNIEDCPAYGNFPGECIDGQLKVKYEEGVFIGYRHFDRLPREKVNFPFGHGLSYTTFEYELNSVSWDGNDWSVVAQVANSGKQAGGVLVQVYAGRAEQSADHPIKTLVAFRKVQLQPGEKQDVRLAVKGRDLAYFDTNLKLWTVDEGEYRFSLGASCADIAGSAVVKAEQAHFDP</sequence>
<keyword evidence="14" id="KW-1185">Reference proteome</keyword>
<evidence type="ECO:0000256" key="11">
    <source>
        <dbReference type="SAM" id="MobiDB-lite"/>
    </source>
</evidence>
<keyword evidence="9 10" id="KW-0624">Polysaccharide degradation</keyword>
<dbReference type="PANTHER" id="PTHR42715:SF3">
    <property type="entry name" value="BETA-GLUCOSIDASE B-RELATED"/>
    <property type="match status" value="1"/>
</dbReference>
<evidence type="ECO:0000313" key="13">
    <source>
        <dbReference type="EMBL" id="KAJ4112495.1"/>
    </source>
</evidence>
<protein>
    <recommendedName>
        <fullName evidence="4 10">beta-glucosidase</fullName>
        <ecNumber evidence="4 10">3.2.1.21</ecNumber>
    </recommendedName>
</protein>
<comment type="similarity">
    <text evidence="3 10">Belongs to the glycosyl hydrolase 3 family.</text>
</comment>
<keyword evidence="6" id="KW-0325">Glycoprotein</keyword>
<dbReference type="SUPFAM" id="SSF51445">
    <property type="entry name" value="(Trans)glycosidases"/>
    <property type="match status" value="1"/>
</dbReference>
<dbReference type="PRINTS" id="PR00133">
    <property type="entry name" value="GLHYDRLASE3"/>
</dbReference>
<dbReference type="InterPro" id="IPR001764">
    <property type="entry name" value="Glyco_hydro_3_N"/>
</dbReference>
<dbReference type="Gene3D" id="3.40.50.1700">
    <property type="entry name" value="Glycoside hydrolase family 3 C-terminal domain"/>
    <property type="match status" value="1"/>
</dbReference>
<dbReference type="Gene3D" id="3.20.20.300">
    <property type="entry name" value="Glycoside hydrolase, family 3, N-terminal domain"/>
    <property type="match status" value="1"/>
</dbReference>
<keyword evidence="8 10" id="KW-0326">Glycosidase</keyword>
<dbReference type="PANTHER" id="PTHR42715">
    <property type="entry name" value="BETA-GLUCOSIDASE"/>
    <property type="match status" value="1"/>
</dbReference>
<dbReference type="Pfam" id="PF00933">
    <property type="entry name" value="Glyco_hydro_3"/>
    <property type="match status" value="1"/>
</dbReference>
<dbReference type="EC" id="3.2.1.21" evidence="4 10"/>
<keyword evidence="7 10" id="KW-0119">Carbohydrate metabolism</keyword>
<dbReference type="SUPFAM" id="SSF52279">
    <property type="entry name" value="Beta-D-glucan exohydrolase, C-terminal domain"/>
    <property type="match status" value="1"/>
</dbReference>
<proteinExistence type="inferred from homology"/>
<evidence type="ECO:0000256" key="6">
    <source>
        <dbReference type="ARBA" id="ARBA00023180"/>
    </source>
</evidence>
<gene>
    <name evidence="13" type="ORF">NW768_011662</name>
</gene>
<evidence type="ECO:0000256" key="4">
    <source>
        <dbReference type="ARBA" id="ARBA00012744"/>
    </source>
</evidence>
<dbReference type="InterPro" id="IPR036881">
    <property type="entry name" value="Glyco_hydro_3_C_sf"/>
</dbReference>
<feature type="compositionally biased region" description="Polar residues" evidence="11">
    <location>
        <begin position="426"/>
        <end position="440"/>
    </location>
</feature>
<evidence type="ECO:0000259" key="12">
    <source>
        <dbReference type="PROSITE" id="PS51820"/>
    </source>
</evidence>
<comment type="pathway">
    <text evidence="2 10">Glycan metabolism; cellulose degradation.</text>
</comment>
<evidence type="ECO:0000256" key="5">
    <source>
        <dbReference type="ARBA" id="ARBA00022801"/>
    </source>
</evidence>
<dbReference type="InterPro" id="IPR002772">
    <property type="entry name" value="Glyco_hydro_3_C"/>
</dbReference>
<dbReference type="PROSITE" id="PS51820">
    <property type="entry name" value="PA14"/>
    <property type="match status" value="1"/>
</dbReference>
<dbReference type="InterPro" id="IPR017853">
    <property type="entry name" value="GH"/>
</dbReference>
<dbReference type="InterPro" id="IPR037524">
    <property type="entry name" value="PA14/GLEYA"/>
</dbReference>
<comment type="catalytic activity">
    <reaction evidence="1 10">
        <text>Hydrolysis of terminal, non-reducing beta-D-glucosyl residues with release of beta-D-glucose.</text>
        <dbReference type="EC" id="3.2.1.21"/>
    </reaction>
</comment>
<dbReference type="InterPro" id="IPR013783">
    <property type="entry name" value="Ig-like_fold"/>
</dbReference>
<dbReference type="InterPro" id="IPR050288">
    <property type="entry name" value="Cellulose_deg_GH3"/>
</dbReference>
<dbReference type="Pfam" id="PF14310">
    <property type="entry name" value="Fn3-like"/>
    <property type="match status" value="1"/>
</dbReference>
<evidence type="ECO:0000256" key="1">
    <source>
        <dbReference type="ARBA" id="ARBA00000448"/>
    </source>
</evidence>
<dbReference type="InterPro" id="IPR036962">
    <property type="entry name" value="Glyco_hydro_3_N_sf"/>
</dbReference>
<dbReference type="EMBL" id="JAOQBH010000031">
    <property type="protein sequence ID" value="KAJ4112495.1"/>
    <property type="molecule type" value="Genomic_DNA"/>
</dbReference>
<evidence type="ECO:0000256" key="3">
    <source>
        <dbReference type="ARBA" id="ARBA00005336"/>
    </source>
</evidence>
<evidence type="ECO:0000256" key="8">
    <source>
        <dbReference type="ARBA" id="ARBA00023295"/>
    </source>
</evidence>
<dbReference type="SMART" id="SM01217">
    <property type="entry name" value="Fn3_like"/>
    <property type="match status" value="1"/>
</dbReference>